<dbReference type="Proteomes" id="UP000789525">
    <property type="component" value="Unassembled WGS sequence"/>
</dbReference>
<feature type="non-terminal residue" evidence="1">
    <location>
        <position position="1"/>
    </location>
</feature>
<keyword evidence="2" id="KW-1185">Reference proteome</keyword>
<feature type="non-terminal residue" evidence="1">
    <location>
        <position position="136"/>
    </location>
</feature>
<accession>A0ACA9R1P4</accession>
<sequence>QRQLGPAIQERNELLVSIRTDIDITPQLGRHVHANFLKEPPSTNVNKYSLILPSKHQSEEQILRGNPANITIIVSNTPLVEVSSIRRQKFVSPYPSPNIKEAKSPVEGIPNDNLRENKPKVEQDTKRIVPEGIKQE</sequence>
<comment type="caution">
    <text evidence="1">The sequence shown here is derived from an EMBL/GenBank/DDBJ whole genome shotgun (WGS) entry which is preliminary data.</text>
</comment>
<gene>
    <name evidence="1" type="ORF">ACOLOM_LOCUS13879</name>
</gene>
<protein>
    <submittedName>
        <fullName evidence="1">2471_t:CDS:1</fullName>
    </submittedName>
</protein>
<proteinExistence type="predicted"/>
<evidence type="ECO:0000313" key="1">
    <source>
        <dbReference type="EMBL" id="CAG8772468.1"/>
    </source>
</evidence>
<name>A0ACA9R1P4_9GLOM</name>
<organism evidence="1 2">
    <name type="scientific">Acaulospora colombiana</name>
    <dbReference type="NCBI Taxonomy" id="27376"/>
    <lineage>
        <taxon>Eukaryota</taxon>
        <taxon>Fungi</taxon>
        <taxon>Fungi incertae sedis</taxon>
        <taxon>Mucoromycota</taxon>
        <taxon>Glomeromycotina</taxon>
        <taxon>Glomeromycetes</taxon>
        <taxon>Diversisporales</taxon>
        <taxon>Acaulosporaceae</taxon>
        <taxon>Acaulospora</taxon>
    </lineage>
</organism>
<dbReference type="EMBL" id="CAJVPT010065835">
    <property type="protein sequence ID" value="CAG8772468.1"/>
    <property type="molecule type" value="Genomic_DNA"/>
</dbReference>
<evidence type="ECO:0000313" key="2">
    <source>
        <dbReference type="Proteomes" id="UP000789525"/>
    </source>
</evidence>
<reference evidence="1" key="1">
    <citation type="submission" date="2021-06" db="EMBL/GenBank/DDBJ databases">
        <authorList>
            <person name="Kallberg Y."/>
            <person name="Tangrot J."/>
            <person name="Rosling A."/>
        </authorList>
    </citation>
    <scope>NUCLEOTIDE SEQUENCE</scope>
    <source>
        <strain evidence="1">CL356</strain>
    </source>
</reference>